<name>A0ABN0VRX2_9ACTN</name>
<dbReference type="InterPro" id="IPR050641">
    <property type="entry name" value="RIFMO-like"/>
</dbReference>
<reference evidence="6 7" key="1">
    <citation type="journal article" date="2019" name="Int. J. Syst. Evol. Microbiol.">
        <title>The Global Catalogue of Microorganisms (GCM) 10K type strain sequencing project: providing services to taxonomists for standard genome sequencing and annotation.</title>
        <authorList>
            <consortium name="The Broad Institute Genomics Platform"/>
            <consortium name="The Broad Institute Genome Sequencing Center for Infectious Disease"/>
            <person name="Wu L."/>
            <person name="Ma J."/>
        </authorList>
    </citation>
    <scope>NUCLEOTIDE SEQUENCE [LARGE SCALE GENOMIC DNA]</scope>
    <source>
        <strain evidence="6 7">JCM 4505</strain>
    </source>
</reference>
<dbReference type="GO" id="GO:0004497">
    <property type="term" value="F:monooxygenase activity"/>
    <property type="evidence" value="ECO:0007669"/>
    <property type="project" value="UniProtKB-KW"/>
</dbReference>
<evidence type="ECO:0000313" key="7">
    <source>
        <dbReference type="Proteomes" id="UP001501867"/>
    </source>
</evidence>
<protein>
    <submittedName>
        <fullName evidence="6">FAD-dependent monooxygenase</fullName>
    </submittedName>
</protein>
<comment type="caution">
    <text evidence="6">The sequence shown here is derived from an EMBL/GenBank/DDBJ whole genome shotgun (WGS) entry which is preliminary data.</text>
</comment>
<dbReference type="Gene3D" id="3.30.70.2450">
    <property type="match status" value="1"/>
</dbReference>
<accession>A0ABN0VRX2</accession>
<evidence type="ECO:0000256" key="2">
    <source>
        <dbReference type="ARBA" id="ARBA00022630"/>
    </source>
</evidence>
<keyword evidence="6" id="KW-0503">Monooxygenase</keyword>
<dbReference type="Pfam" id="PF01494">
    <property type="entry name" value="FAD_binding_3"/>
    <property type="match status" value="1"/>
</dbReference>
<comment type="cofactor">
    <cofactor evidence="1">
        <name>FAD</name>
        <dbReference type="ChEBI" id="CHEBI:57692"/>
    </cofactor>
</comment>
<dbReference type="PANTHER" id="PTHR43004:SF19">
    <property type="entry name" value="BINDING MONOOXYGENASE, PUTATIVE (JCVI)-RELATED"/>
    <property type="match status" value="1"/>
</dbReference>
<dbReference type="InterPro" id="IPR002938">
    <property type="entry name" value="FAD-bd"/>
</dbReference>
<evidence type="ECO:0000313" key="6">
    <source>
        <dbReference type="EMBL" id="GAA0315696.1"/>
    </source>
</evidence>
<feature type="domain" description="FAD-binding" evidence="5">
    <location>
        <begin position="24"/>
        <end position="366"/>
    </location>
</feature>
<dbReference type="Gene3D" id="3.40.30.120">
    <property type="match status" value="1"/>
</dbReference>
<evidence type="ECO:0000256" key="4">
    <source>
        <dbReference type="SAM" id="MobiDB-lite"/>
    </source>
</evidence>
<dbReference type="RefSeq" id="WP_344166864.1">
    <property type="nucleotide sequence ID" value="NZ_BAAABV010000028.1"/>
</dbReference>
<keyword evidence="3" id="KW-0274">FAD</keyword>
<proteinExistence type="predicted"/>
<dbReference type="PANTHER" id="PTHR43004">
    <property type="entry name" value="TRK SYSTEM POTASSIUM UPTAKE PROTEIN"/>
    <property type="match status" value="1"/>
</dbReference>
<organism evidence="6 7">
    <name type="scientific">Streptomyces polychromogenes</name>
    <dbReference type="NCBI Taxonomy" id="67342"/>
    <lineage>
        <taxon>Bacteria</taxon>
        <taxon>Bacillati</taxon>
        <taxon>Actinomycetota</taxon>
        <taxon>Actinomycetes</taxon>
        <taxon>Kitasatosporales</taxon>
        <taxon>Streptomycetaceae</taxon>
        <taxon>Streptomyces</taxon>
    </lineage>
</organism>
<dbReference type="PRINTS" id="PR00420">
    <property type="entry name" value="RNGMNOXGNASE"/>
</dbReference>
<keyword evidence="2" id="KW-0285">Flavoprotein</keyword>
<keyword evidence="7" id="KW-1185">Reference proteome</keyword>
<sequence length="536" mass="56255">MNAQVTHVFDAPAAPGAADVTGVTDVIVVGAGGAGLTLATELALAGVPAVVLDRLPGRNLQSRAGAIQPRTAEVLALRGLLDDALGRSIDFELVGGHFAGLPVPLDYTAWDTRYPHPVLLPQDQLEAVLEERLARLGGRVLREHRLTGLRQNADGVTVTVSTPDGAERSLRGRYLVACDGAHSSVRKIVGAAFPGQAATLRMATADLLLAGDVDDSSGGHISSRIHTSPEGHFAMITPLAGGLHKLIFSGPRTMEAERDAPVTPEEVREVLRATHGGALDVAEIRYSSRFSDASRQLEHYRHGRVFFAGDSAHIHSPAGGQGLNLGVQDAFNLGWKLAAVLRGEVGEELLDTYESERHPVAARVLALTRAQGVVMGPQRDGGLAELRDVLTDLLRLPDANRYMAGVMAGLDLCLPSPDAAAHPLLGLRMPDLDLDLVAGGAEGGGDGGEGEGDGEGKRVRFSDLTRDGRGVLLVLTDTPLADAAPWDDRVTRVRARAEPGAAAGAEAILVRPDGYVCWAGGAGLTQTLTRWFGPAA</sequence>
<evidence type="ECO:0000256" key="3">
    <source>
        <dbReference type="ARBA" id="ARBA00022827"/>
    </source>
</evidence>
<dbReference type="SUPFAM" id="SSF51905">
    <property type="entry name" value="FAD/NAD(P)-binding domain"/>
    <property type="match status" value="1"/>
</dbReference>
<gene>
    <name evidence="6" type="ORF">GCM10010302_63480</name>
</gene>
<evidence type="ECO:0000259" key="5">
    <source>
        <dbReference type="Pfam" id="PF01494"/>
    </source>
</evidence>
<dbReference type="Proteomes" id="UP001501867">
    <property type="component" value="Unassembled WGS sequence"/>
</dbReference>
<feature type="region of interest" description="Disordered" evidence="4">
    <location>
        <begin position="438"/>
        <end position="457"/>
    </location>
</feature>
<keyword evidence="6" id="KW-0560">Oxidoreductase</keyword>
<dbReference type="EMBL" id="BAAABV010000028">
    <property type="protein sequence ID" value="GAA0315696.1"/>
    <property type="molecule type" value="Genomic_DNA"/>
</dbReference>
<dbReference type="Pfam" id="PF21274">
    <property type="entry name" value="Rng_hyd_C"/>
    <property type="match status" value="1"/>
</dbReference>
<evidence type="ECO:0000256" key="1">
    <source>
        <dbReference type="ARBA" id="ARBA00001974"/>
    </source>
</evidence>
<dbReference type="Gene3D" id="3.50.50.60">
    <property type="entry name" value="FAD/NAD(P)-binding domain"/>
    <property type="match status" value="1"/>
</dbReference>
<dbReference type="InterPro" id="IPR036188">
    <property type="entry name" value="FAD/NAD-bd_sf"/>
</dbReference>